<dbReference type="Proteomes" id="UP000613840">
    <property type="component" value="Unassembled WGS sequence"/>
</dbReference>
<organism evidence="2 3">
    <name type="scientific">Microlunatus endophyticus</name>
    <dbReference type="NCBI Taxonomy" id="1716077"/>
    <lineage>
        <taxon>Bacteria</taxon>
        <taxon>Bacillati</taxon>
        <taxon>Actinomycetota</taxon>
        <taxon>Actinomycetes</taxon>
        <taxon>Propionibacteriales</taxon>
        <taxon>Propionibacteriaceae</taxon>
        <taxon>Microlunatus</taxon>
    </lineage>
</organism>
<dbReference type="AlphaFoldDB" id="A0A917SAV1"/>
<keyword evidence="1" id="KW-0472">Membrane</keyword>
<feature type="transmembrane region" description="Helical" evidence="1">
    <location>
        <begin position="61"/>
        <end position="82"/>
    </location>
</feature>
<evidence type="ECO:0000313" key="3">
    <source>
        <dbReference type="Proteomes" id="UP000613840"/>
    </source>
</evidence>
<accession>A0A917SAV1</accession>
<comment type="caution">
    <text evidence="2">The sequence shown here is derived from an EMBL/GenBank/DDBJ whole genome shotgun (WGS) entry which is preliminary data.</text>
</comment>
<gene>
    <name evidence="2" type="ORF">GCM10011575_29250</name>
</gene>
<reference evidence="2" key="1">
    <citation type="journal article" date="2014" name="Int. J. Syst. Evol. Microbiol.">
        <title>Complete genome sequence of Corynebacterium casei LMG S-19264T (=DSM 44701T), isolated from a smear-ripened cheese.</title>
        <authorList>
            <consortium name="US DOE Joint Genome Institute (JGI-PGF)"/>
            <person name="Walter F."/>
            <person name="Albersmeier A."/>
            <person name="Kalinowski J."/>
            <person name="Ruckert C."/>
        </authorList>
    </citation>
    <scope>NUCLEOTIDE SEQUENCE</scope>
    <source>
        <strain evidence="2">CGMCC 4.7306</strain>
    </source>
</reference>
<evidence type="ECO:0000313" key="2">
    <source>
        <dbReference type="EMBL" id="GGL68777.1"/>
    </source>
</evidence>
<dbReference type="RefSeq" id="WP_188896124.1">
    <property type="nucleotide sequence ID" value="NZ_BMMZ01000007.1"/>
</dbReference>
<sequence>MSDIQQGASDQSEKRERRLAELFDIRTVIGALFAIYGIVCLITGIADFSTADQAKSGGININLWAGIGMVIVAALFIVWSVLKPFRPPETHD</sequence>
<keyword evidence="1" id="KW-0812">Transmembrane</keyword>
<feature type="transmembrane region" description="Helical" evidence="1">
    <location>
        <begin position="28"/>
        <end position="49"/>
    </location>
</feature>
<evidence type="ECO:0000256" key="1">
    <source>
        <dbReference type="SAM" id="Phobius"/>
    </source>
</evidence>
<reference evidence="2" key="2">
    <citation type="submission" date="2020-09" db="EMBL/GenBank/DDBJ databases">
        <authorList>
            <person name="Sun Q."/>
            <person name="Zhou Y."/>
        </authorList>
    </citation>
    <scope>NUCLEOTIDE SEQUENCE</scope>
    <source>
        <strain evidence="2">CGMCC 4.7306</strain>
    </source>
</reference>
<name>A0A917SAV1_9ACTN</name>
<proteinExistence type="predicted"/>
<protein>
    <submittedName>
        <fullName evidence="2">Uncharacterized protein</fullName>
    </submittedName>
</protein>
<keyword evidence="3" id="KW-1185">Reference proteome</keyword>
<keyword evidence="1" id="KW-1133">Transmembrane helix</keyword>
<dbReference type="EMBL" id="BMMZ01000007">
    <property type="protein sequence ID" value="GGL68777.1"/>
    <property type="molecule type" value="Genomic_DNA"/>
</dbReference>